<dbReference type="InterPro" id="IPR023379">
    <property type="entry name" value="BART_dom"/>
</dbReference>
<proteinExistence type="predicted"/>
<dbReference type="Proteomes" id="UP000243579">
    <property type="component" value="Unassembled WGS sequence"/>
</dbReference>
<comment type="caution">
    <text evidence="7">The sequence shown here is derived from an EMBL/GenBank/DDBJ whole genome shotgun (WGS) entry which is preliminary data.</text>
</comment>
<evidence type="ECO:0000256" key="4">
    <source>
        <dbReference type="ARBA" id="ARBA00023069"/>
    </source>
</evidence>
<organism evidence="7 8">
    <name type="scientific">Achlya hypogyna</name>
    <name type="common">Oomycete</name>
    <name type="synonym">Protoachlya hypogyna</name>
    <dbReference type="NCBI Taxonomy" id="1202772"/>
    <lineage>
        <taxon>Eukaryota</taxon>
        <taxon>Sar</taxon>
        <taxon>Stramenopiles</taxon>
        <taxon>Oomycota</taxon>
        <taxon>Saprolegniomycetes</taxon>
        <taxon>Saprolegniales</taxon>
        <taxon>Achlyaceae</taxon>
        <taxon>Achlya</taxon>
    </lineage>
</organism>
<sequence>MNFQRLLDSARAEVAQSTKTVQKSARSPHVIAKVLDYLLELDEDGFDDLFRFEQRVIPLFHGSSTEYRLECTQAHEEFQALVEAKLQAFLEREGWSPTEFYERVRGELGRLSALDSEHELAEDLVRMIHDAFDFDSWAQSMRYSANGLAHFAEAEAKGTWDLHDGAKDMDEAKQSRK</sequence>
<keyword evidence="3" id="KW-0963">Cytoplasm</keyword>
<evidence type="ECO:0000313" key="8">
    <source>
        <dbReference type="Proteomes" id="UP000243579"/>
    </source>
</evidence>
<dbReference type="OrthoDB" id="69296at2759"/>
<keyword evidence="8" id="KW-1185">Reference proteome</keyword>
<gene>
    <name evidence="7" type="ORF">ACHHYP_05240</name>
</gene>
<dbReference type="Gene3D" id="1.20.1520.10">
    <property type="entry name" value="ADP-ribosylation factor-like 2-binding protein, domain"/>
    <property type="match status" value="1"/>
</dbReference>
<keyword evidence="4" id="KW-0969">Cilium</keyword>
<evidence type="ECO:0000259" key="6">
    <source>
        <dbReference type="Pfam" id="PF11527"/>
    </source>
</evidence>
<evidence type="ECO:0000256" key="1">
    <source>
        <dbReference type="ARBA" id="ARBA00004138"/>
    </source>
</evidence>
<dbReference type="Pfam" id="PF11527">
    <property type="entry name" value="ARL2_Bind_BART"/>
    <property type="match status" value="1"/>
</dbReference>
<comment type="subcellular location">
    <subcellularLocation>
        <location evidence="1">Cell projection</location>
        <location evidence="1">Cilium</location>
    </subcellularLocation>
    <subcellularLocation>
        <location evidence="2">Cytoplasm</location>
    </subcellularLocation>
</comment>
<dbReference type="GO" id="GO:0005929">
    <property type="term" value="C:cilium"/>
    <property type="evidence" value="ECO:0007669"/>
    <property type="project" value="UniProtKB-SubCell"/>
</dbReference>
<evidence type="ECO:0000256" key="5">
    <source>
        <dbReference type="ARBA" id="ARBA00023273"/>
    </source>
</evidence>
<dbReference type="GO" id="GO:0005737">
    <property type="term" value="C:cytoplasm"/>
    <property type="evidence" value="ECO:0007669"/>
    <property type="project" value="UniProtKB-SubCell"/>
</dbReference>
<dbReference type="AlphaFoldDB" id="A0A1V9YYJ3"/>
<evidence type="ECO:0000256" key="2">
    <source>
        <dbReference type="ARBA" id="ARBA00004496"/>
    </source>
</evidence>
<name>A0A1V9YYJ3_ACHHY</name>
<evidence type="ECO:0000313" key="7">
    <source>
        <dbReference type="EMBL" id="OQR90795.1"/>
    </source>
</evidence>
<protein>
    <recommendedName>
        <fullName evidence="6">BART domain-containing protein</fullName>
    </recommendedName>
</protein>
<accession>A0A1V9YYJ3</accession>
<dbReference type="EMBL" id="JNBR01000581">
    <property type="protein sequence ID" value="OQR90795.1"/>
    <property type="molecule type" value="Genomic_DNA"/>
</dbReference>
<reference evidence="7 8" key="1">
    <citation type="journal article" date="2014" name="Genome Biol. Evol.">
        <title>The secreted proteins of Achlya hypogyna and Thraustotheca clavata identify the ancestral oomycete secretome and reveal gene acquisitions by horizontal gene transfer.</title>
        <authorList>
            <person name="Misner I."/>
            <person name="Blouin N."/>
            <person name="Leonard G."/>
            <person name="Richards T.A."/>
            <person name="Lane C.E."/>
        </authorList>
    </citation>
    <scope>NUCLEOTIDE SEQUENCE [LARGE SCALE GENOMIC DNA]</scope>
    <source>
        <strain evidence="7 8">ATCC 48635</strain>
    </source>
</reference>
<feature type="domain" description="BART" evidence="6">
    <location>
        <begin position="64"/>
        <end position="143"/>
    </location>
</feature>
<evidence type="ECO:0000256" key="3">
    <source>
        <dbReference type="ARBA" id="ARBA00022490"/>
    </source>
</evidence>
<keyword evidence="5" id="KW-0966">Cell projection</keyword>
<dbReference type="InterPro" id="IPR042541">
    <property type="entry name" value="BART_sf"/>
</dbReference>